<keyword evidence="1" id="KW-1133">Transmembrane helix</keyword>
<reference evidence="2" key="1">
    <citation type="journal article" date="2013" name="J. Plant Res.">
        <title>Effect of fungi and light on seed germination of three Opuntia species from semiarid lands of central Mexico.</title>
        <authorList>
            <person name="Delgado-Sanchez P."/>
            <person name="Jimenez-Bremont J.F."/>
            <person name="Guerrero-Gonzalez Mde L."/>
            <person name="Flores J."/>
        </authorList>
    </citation>
    <scope>NUCLEOTIDE SEQUENCE</scope>
    <source>
        <tissue evidence="2">Cladode</tissue>
    </source>
</reference>
<keyword evidence="1" id="KW-0472">Membrane</keyword>
<dbReference type="EMBL" id="GISG01077719">
    <property type="protein sequence ID" value="MBA4631420.1"/>
    <property type="molecule type" value="Transcribed_RNA"/>
</dbReference>
<feature type="transmembrane region" description="Helical" evidence="1">
    <location>
        <begin position="16"/>
        <end position="40"/>
    </location>
</feature>
<evidence type="ECO:0008006" key="3">
    <source>
        <dbReference type="Google" id="ProtNLM"/>
    </source>
</evidence>
<keyword evidence="1" id="KW-0812">Transmembrane</keyword>
<organism evidence="2">
    <name type="scientific">Opuntia streptacantha</name>
    <name type="common">Prickly pear cactus</name>
    <name type="synonym">Opuntia cardona</name>
    <dbReference type="NCBI Taxonomy" id="393608"/>
    <lineage>
        <taxon>Eukaryota</taxon>
        <taxon>Viridiplantae</taxon>
        <taxon>Streptophyta</taxon>
        <taxon>Embryophyta</taxon>
        <taxon>Tracheophyta</taxon>
        <taxon>Spermatophyta</taxon>
        <taxon>Magnoliopsida</taxon>
        <taxon>eudicotyledons</taxon>
        <taxon>Gunneridae</taxon>
        <taxon>Pentapetalae</taxon>
        <taxon>Caryophyllales</taxon>
        <taxon>Cactineae</taxon>
        <taxon>Cactaceae</taxon>
        <taxon>Opuntioideae</taxon>
        <taxon>Opuntia</taxon>
    </lineage>
</organism>
<evidence type="ECO:0000313" key="2">
    <source>
        <dbReference type="EMBL" id="MBA4631420.1"/>
    </source>
</evidence>
<accession>A0A7C9D100</accession>
<feature type="transmembrane region" description="Helical" evidence="1">
    <location>
        <begin position="60"/>
        <end position="77"/>
    </location>
</feature>
<evidence type="ECO:0000256" key="1">
    <source>
        <dbReference type="SAM" id="Phobius"/>
    </source>
</evidence>
<proteinExistence type="predicted"/>
<sequence>MEWDLKFKRNGMKLDCLILFDIFIFYFFNIIFSHILLLSFSLLSSNSSPKNRAMPLRRQMAGIIFLCIHLHLLPLYLNTNAFFLSGGPETDPLNIALPPSSHSHPHRQI</sequence>
<name>A0A7C9D100_OPUST</name>
<protein>
    <recommendedName>
        <fullName evidence="3">Transmembrane protein</fullName>
    </recommendedName>
</protein>
<dbReference type="AlphaFoldDB" id="A0A7C9D100"/>
<reference evidence="2" key="2">
    <citation type="submission" date="2020-07" db="EMBL/GenBank/DDBJ databases">
        <authorList>
            <person name="Vera ALvarez R."/>
            <person name="Arias-Moreno D.M."/>
            <person name="Jimenez-Jacinto V."/>
            <person name="Jimenez-Bremont J.F."/>
            <person name="Swaminathan K."/>
            <person name="Moose S.P."/>
            <person name="Guerrero-Gonzalez M.L."/>
            <person name="Marino-Ramirez L."/>
            <person name="Landsman D."/>
            <person name="Rodriguez-Kessler M."/>
            <person name="Delgado-Sanchez P."/>
        </authorList>
    </citation>
    <scope>NUCLEOTIDE SEQUENCE</scope>
    <source>
        <tissue evidence="2">Cladode</tissue>
    </source>
</reference>